<dbReference type="Proteomes" id="UP001056120">
    <property type="component" value="Linkage Group LG09"/>
</dbReference>
<keyword evidence="2" id="KW-1185">Reference proteome</keyword>
<name>A0ACB9IDC8_9ASTR</name>
<dbReference type="EMBL" id="CM042026">
    <property type="protein sequence ID" value="KAI3805510.1"/>
    <property type="molecule type" value="Genomic_DNA"/>
</dbReference>
<reference evidence="1 2" key="2">
    <citation type="journal article" date="2022" name="Mol. Ecol. Resour.">
        <title>The genomes of chicory, endive, great burdock and yacon provide insights into Asteraceae paleo-polyploidization history and plant inulin production.</title>
        <authorList>
            <person name="Fan W."/>
            <person name="Wang S."/>
            <person name="Wang H."/>
            <person name="Wang A."/>
            <person name="Jiang F."/>
            <person name="Liu H."/>
            <person name="Zhao H."/>
            <person name="Xu D."/>
            <person name="Zhang Y."/>
        </authorList>
    </citation>
    <scope>NUCLEOTIDE SEQUENCE [LARGE SCALE GENOMIC DNA]</scope>
    <source>
        <strain evidence="2">cv. Yunnan</strain>
        <tissue evidence="1">Leaves</tissue>
    </source>
</reference>
<accession>A0ACB9IDC8</accession>
<proteinExistence type="predicted"/>
<evidence type="ECO:0000313" key="1">
    <source>
        <dbReference type="EMBL" id="KAI3805510.1"/>
    </source>
</evidence>
<gene>
    <name evidence="1" type="ORF">L1987_27948</name>
</gene>
<comment type="caution">
    <text evidence="1">The sequence shown here is derived from an EMBL/GenBank/DDBJ whole genome shotgun (WGS) entry which is preliminary data.</text>
</comment>
<organism evidence="1 2">
    <name type="scientific">Smallanthus sonchifolius</name>
    <dbReference type="NCBI Taxonomy" id="185202"/>
    <lineage>
        <taxon>Eukaryota</taxon>
        <taxon>Viridiplantae</taxon>
        <taxon>Streptophyta</taxon>
        <taxon>Embryophyta</taxon>
        <taxon>Tracheophyta</taxon>
        <taxon>Spermatophyta</taxon>
        <taxon>Magnoliopsida</taxon>
        <taxon>eudicotyledons</taxon>
        <taxon>Gunneridae</taxon>
        <taxon>Pentapetalae</taxon>
        <taxon>asterids</taxon>
        <taxon>campanulids</taxon>
        <taxon>Asterales</taxon>
        <taxon>Asteraceae</taxon>
        <taxon>Asteroideae</taxon>
        <taxon>Heliantheae alliance</taxon>
        <taxon>Millerieae</taxon>
        <taxon>Smallanthus</taxon>
    </lineage>
</organism>
<reference evidence="2" key="1">
    <citation type="journal article" date="2022" name="Mol. Ecol. Resour.">
        <title>The genomes of chicory, endive, great burdock and yacon provide insights into Asteraceae palaeo-polyploidization history and plant inulin production.</title>
        <authorList>
            <person name="Fan W."/>
            <person name="Wang S."/>
            <person name="Wang H."/>
            <person name="Wang A."/>
            <person name="Jiang F."/>
            <person name="Liu H."/>
            <person name="Zhao H."/>
            <person name="Xu D."/>
            <person name="Zhang Y."/>
        </authorList>
    </citation>
    <scope>NUCLEOTIDE SEQUENCE [LARGE SCALE GENOMIC DNA]</scope>
    <source>
        <strain evidence="2">cv. Yunnan</strain>
    </source>
</reference>
<evidence type="ECO:0000313" key="2">
    <source>
        <dbReference type="Proteomes" id="UP001056120"/>
    </source>
</evidence>
<protein>
    <submittedName>
        <fullName evidence="1">Uncharacterized protein</fullName>
    </submittedName>
</protein>
<sequence length="108" mass="11836">MKSGSLKLNPKLTFEVSNAFLSLSNAQMSFKPAFFFRLPSSHLFRDSRASKDDNETTNTSCSTADPSTSGAQKKFQNPNFSLPIISLISVSSKQRSPFTFSSPETVSC</sequence>